<dbReference type="Proteomes" id="UP000274822">
    <property type="component" value="Unassembled WGS sequence"/>
</dbReference>
<evidence type="ECO:0000313" key="9">
    <source>
        <dbReference type="EMBL" id="RUS24574.1"/>
    </source>
</evidence>
<dbReference type="SUPFAM" id="SSF53335">
    <property type="entry name" value="S-adenosyl-L-methionine-dependent methyltransferases"/>
    <property type="match status" value="1"/>
</dbReference>
<feature type="compositionally biased region" description="Basic and acidic residues" evidence="8">
    <location>
        <begin position="514"/>
        <end position="525"/>
    </location>
</feature>
<dbReference type="EMBL" id="RBNJ01015573">
    <property type="protein sequence ID" value="RUS24574.1"/>
    <property type="molecule type" value="Genomic_DNA"/>
</dbReference>
<keyword evidence="10" id="KW-1185">Reference proteome</keyword>
<dbReference type="GO" id="GO:0005763">
    <property type="term" value="C:mitochondrial small ribosomal subunit"/>
    <property type="evidence" value="ECO:0007669"/>
    <property type="project" value="TreeGrafter"/>
</dbReference>
<evidence type="ECO:0000256" key="5">
    <source>
        <dbReference type="ARBA" id="ARBA00023014"/>
    </source>
</evidence>
<dbReference type="AlphaFoldDB" id="A0A433Q4I2"/>
<dbReference type="PANTHER" id="PTHR13184">
    <property type="entry name" value="37S RIBOSOMAL PROTEIN S22"/>
    <property type="match status" value="1"/>
</dbReference>
<dbReference type="GO" id="GO:0003735">
    <property type="term" value="F:structural constituent of ribosome"/>
    <property type="evidence" value="ECO:0007669"/>
    <property type="project" value="TreeGrafter"/>
</dbReference>
<evidence type="ECO:0000256" key="3">
    <source>
        <dbReference type="ARBA" id="ARBA00022946"/>
    </source>
</evidence>
<feature type="region of interest" description="Disordered" evidence="8">
    <location>
        <begin position="112"/>
        <end position="155"/>
    </location>
</feature>
<dbReference type="Gene3D" id="3.40.50.150">
    <property type="entry name" value="Vaccinia Virus protein VP39"/>
    <property type="match status" value="1"/>
</dbReference>
<comment type="subcellular location">
    <subcellularLocation>
        <location evidence="1">Mitochondrion</location>
    </subcellularLocation>
</comment>
<dbReference type="GO" id="GO:0051536">
    <property type="term" value="F:iron-sulfur cluster binding"/>
    <property type="evidence" value="ECO:0007669"/>
    <property type="project" value="UniProtKB-KW"/>
</dbReference>
<dbReference type="PANTHER" id="PTHR13184:SF5">
    <property type="entry name" value="METHYLTRANSFERASE-LIKE PROTEIN 17, MITOCHONDRIAL"/>
    <property type="match status" value="1"/>
</dbReference>
<evidence type="ECO:0000256" key="1">
    <source>
        <dbReference type="ARBA" id="ARBA00004173"/>
    </source>
</evidence>
<dbReference type="InterPro" id="IPR029063">
    <property type="entry name" value="SAM-dependent_MTases_sf"/>
</dbReference>
<keyword evidence="3" id="KW-0809">Transit peptide</keyword>
<dbReference type="InterPro" id="IPR015324">
    <property type="entry name" value="Ribosomal_Rsm22-like"/>
</dbReference>
<comment type="function">
    <text evidence="7">Mitochondrial ribosome (mitoribosome) assembly factor. Binds at the interface of the head and body domains of the mitochondrial small ribosomal subunit (mt-SSU), occluding the mRNA channel and preventing compaction of the head domain towards the body. Probable inactive methyltransferase: retains the characteristic folding and ability to bind S-adenosyl-L-methionine, but it probably lost its methyltransferase activity.</text>
</comment>
<organism evidence="9 10">
    <name type="scientific">Jimgerdemannia flammicorona</name>
    <dbReference type="NCBI Taxonomy" id="994334"/>
    <lineage>
        <taxon>Eukaryota</taxon>
        <taxon>Fungi</taxon>
        <taxon>Fungi incertae sedis</taxon>
        <taxon>Mucoromycota</taxon>
        <taxon>Mucoromycotina</taxon>
        <taxon>Endogonomycetes</taxon>
        <taxon>Endogonales</taxon>
        <taxon>Endogonaceae</taxon>
        <taxon>Jimgerdemannia</taxon>
    </lineage>
</organism>
<dbReference type="InterPro" id="IPR052571">
    <property type="entry name" value="Mt_RNA_Methyltransferase"/>
</dbReference>
<sequence length="525" mass="58309">MHAFRTLPPNLRSPPRPLLRCLRHTLASTNSSAAPQATLILAQVSPQSETSTEEAEESIPYHRGSPEAAFGCKRIGCVVLPPDLDLGIKAILEDESKGLLRTDALRIYESFRSTSRLQEDPDDPPPQSKRSGKDKRPSHKSKDATPLSSPTLNPHVIDYGHRESVAYLAGAMSSTYAAVYNVLREIRGRMPTFVPASVFDFGSGPGTALWASREVFPESLASYRGVDISEAMIGVAEKLLTHQTAEHKITNADFQRHFSHDPRQPKTDLVISAFAFGDVPTDAIRISLLESLWNQTGDVLVLIERGTPVGYKMIVKAREWVLQRENGKGGEEGGAHVVAPCPHDGPCPMLGVSNHDWCHFSQRVQRPEFLMKTKRSKINFEDARYSYVVLRRGKRPVAAVKDEAHDGPRLHRLRLATPHPPASEAQKAHYHGRMRARRYAIYVIYDLMAHPSHPLPLLDPIGHLERMIIPKSQGKVAFYDARKVSWGDLFPHPPKNPGVRRGEVTVDGVASKQSKGEGRRKVPIS</sequence>
<keyword evidence="4" id="KW-0408">Iron</keyword>
<reference evidence="9 10" key="1">
    <citation type="journal article" date="2018" name="New Phytol.">
        <title>Phylogenomics of Endogonaceae and evolution of mycorrhizas within Mucoromycota.</title>
        <authorList>
            <person name="Chang Y."/>
            <person name="Desiro A."/>
            <person name="Na H."/>
            <person name="Sandor L."/>
            <person name="Lipzen A."/>
            <person name="Clum A."/>
            <person name="Barry K."/>
            <person name="Grigoriev I.V."/>
            <person name="Martin F.M."/>
            <person name="Stajich J.E."/>
            <person name="Smith M.E."/>
            <person name="Bonito G."/>
            <person name="Spatafora J.W."/>
        </authorList>
    </citation>
    <scope>NUCLEOTIDE SEQUENCE [LARGE SCALE GENOMIC DNA]</scope>
    <source>
        <strain evidence="9 10">AD002</strain>
    </source>
</reference>
<proteinExistence type="predicted"/>
<evidence type="ECO:0000313" key="10">
    <source>
        <dbReference type="Proteomes" id="UP000274822"/>
    </source>
</evidence>
<feature type="compositionally biased region" description="Basic residues" evidence="8">
    <location>
        <begin position="130"/>
        <end position="139"/>
    </location>
</feature>
<dbReference type="Pfam" id="PF09243">
    <property type="entry name" value="Rsm22"/>
    <property type="match status" value="1"/>
</dbReference>
<evidence type="ECO:0000256" key="8">
    <source>
        <dbReference type="SAM" id="MobiDB-lite"/>
    </source>
</evidence>
<dbReference type="GO" id="GO:0006412">
    <property type="term" value="P:translation"/>
    <property type="evidence" value="ECO:0007669"/>
    <property type="project" value="InterPro"/>
</dbReference>
<feature type="region of interest" description="Disordered" evidence="8">
    <location>
        <begin position="492"/>
        <end position="525"/>
    </location>
</feature>
<keyword evidence="2" id="KW-0479">Metal-binding</keyword>
<evidence type="ECO:0000256" key="7">
    <source>
        <dbReference type="ARBA" id="ARBA00045681"/>
    </source>
</evidence>
<keyword evidence="5" id="KW-0411">Iron-sulfur</keyword>
<evidence type="ECO:0000256" key="4">
    <source>
        <dbReference type="ARBA" id="ARBA00023004"/>
    </source>
</evidence>
<name>A0A433Q4I2_9FUNG</name>
<evidence type="ECO:0000256" key="2">
    <source>
        <dbReference type="ARBA" id="ARBA00022723"/>
    </source>
</evidence>
<evidence type="ECO:0000256" key="6">
    <source>
        <dbReference type="ARBA" id="ARBA00023128"/>
    </source>
</evidence>
<dbReference type="GO" id="GO:0008168">
    <property type="term" value="F:methyltransferase activity"/>
    <property type="evidence" value="ECO:0007669"/>
    <property type="project" value="InterPro"/>
</dbReference>
<gene>
    <name evidence="9" type="ORF">BC938DRAFT_473372</name>
</gene>
<accession>A0A433Q4I2</accession>
<protein>
    <submittedName>
        <fullName evidence="9">Mitochondrial small ribosomal subunit Rsm22-domain-containing protein</fullName>
    </submittedName>
</protein>
<comment type="caution">
    <text evidence="9">The sequence shown here is derived from an EMBL/GenBank/DDBJ whole genome shotgun (WGS) entry which is preliminary data.</text>
</comment>
<keyword evidence="6" id="KW-0496">Mitochondrion</keyword>
<dbReference type="GO" id="GO:0046872">
    <property type="term" value="F:metal ion binding"/>
    <property type="evidence" value="ECO:0007669"/>
    <property type="project" value="UniProtKB-KW"/>
</dbReference>